<evidence type="ECO:0000313" key="3">
    <source>
        <dbReference type="Proteomes" id="UP000186336"/>
    </source>
</evidence>
<dbReference type="Proteomes" id="UP000186336">
    <property type="component" value="Plasmid pDOK1-4-3"/>
</dbReference>
<dbReference type="Gene3D" id="3.40.50.1820">
    <property type="entry name" value="alpha/beta hydrolase"/>
    <property type="match status" value="1"/>
</dbReference>
<accession>A0A1P8N1N0</accession>
<dbReference type="SUPFAM" id="SSF53474">
    <property type="entry name" value="alpha/beta-Hydrolases"/>
    <property type="match status" value="1"/>
</dbReference>
<proteinExistence type="predicted"/>
<dbReference type="InterPro" id="IPR029058">
    <property type="entry name" value="AB_hydrolase_fold"/>
</dbReference>
<gene>
    <name evidence="2" type="ORF">BWR18_20300</name>
</gene>
<feature type="domain" description="AB hydrolase-1" evidence="1">
    <location>
        <begin position="20"/>
        <end position="247"/>
    </location>
</feature>
<dbReference type="RefSeq" id="WP_076630670.1">
    <property type="nucleotide sequence ID" value="NZ_CP019315.1"/>
</dbReference>
<dbReference type="AlphaFoldDB" id="A0A1P8N1N0"/>
<dbReference type="InterPro" id="IPR050266">
    <property type="entry name" value="AB_hydrolase_sf"/>
</dbReference>
<evidence type="ECO:0000259" key="1">
    <source>
        <dbReference type="Pfam" id="PF00561"/>
    </source>
</evidence>
<dbReference type="PANTHER" id="PTHR43798">
    <property type="entry name" value="MONOACYLGLYCEROL LIPASE"/>
    <property type="match status" value="1"/>
</dbReference>
<dbReference type="PRINTS" id="PR00111">
    <property type="entry name" value="ABHYDROLASE"/>
</dbReference>
<dbReference type="EMBL" id="CP019315">
    <property type="protein sequence ID" value="APX14203.1"/>
    <property type="molecule type" value="Genomic_DNA"/>
</dbReference>
<dbReference type="OrthoDB" id="9796770at2"/>
<keyword evidence="3" id="KW-1185">Reference proteome</keyword>
<geneLocation type="plasmid" evidence="2 3">
    <name>pDOK1-4-3</name>
</geneLocation>
<sequence>MPTLERDDIALHYEVAGQGPPLLMLAGYMSDHASWTPLVPLLRDRFTCVMPDNRTTGQTAPWDAPVSIDLMCKDALALMTHLGHDRYHVIGHSMGGIIALHMAQEVPERMASTHIAASAPVRLPRNTALFATLIAIRRSNAPEDTWLRALFPWLFNPRVYHDPAAVDQAVADALAYPHTQSADAMEHQLTALRGFDGTALASPTCPTQVLIGAQDLIVPPDHVLAVLSHLPHHILEGAGHSIHWDAPDQVAALLRAYAAKHPI</sequence>
<name>A0A1P8N1N0_9RHOB</name>
<keyword evidence="2" id="KW-0614">Plasmid</keyword>
<reference evidence="2 3" key="1">
    <citation type="submission" date="2017-01" db="EMBL/GenBank/DDBJ databases">
        <title>Complete genome of Tateyamaria omphalii DOK1-4 isolated from seawater in Dokdo.</title>
        <authorList>
            <person name="Kim J.H."/>
            <person name="Chi W.-J."/>
        </authorList>
    </citation>
    <scope>NUCLEOTIDE SEQUENCE [LARGE SCALE GENOMIC DNA]</scope>
    <source>
        <strain evidence="2 3">DOK1-4</strain>
        <plasmid evidence="2 3">pDOK1-4-3</plasmid>
    </source>
</reference>
<dbReference type="InterPro" id="IPR000073">
    <property type="entry name" value="AB_hydrolase_1"/>
</dbReference>
<dbReference type="Pfam" id="PF00561">
    <property type="entry name" value="Abhydrolase_1"/>
    <property type="match status" value="1"/>
</dbReference>
<dbReference type="KEGG" id="tom:BWR18_20300"/>
<evidence type="ECO:0000313" key="2">
    <source>
        <dbReference type="EMBL" id="APX14203.1"/>
    </source>
</evidence>
<organism evidence="2 3">
    <name type="scientific">Tateyamaria omphalii</name>
    <dbReference type="NCBI Taxonomy" id="299262"/>
    <lineage>
        <taxon>Bacteria</taxon>
        <taxon>Pseudomonadati</taxon>
        <taxon>Pseudomonadota</taxon>
        <taxon>Alphaproteobacteria</taxon>
        <taxon>Rhodobacterales</taxon>
        <taxon>Roseobacteraceae</taxon>
        <taxon>Tateyamaria</taxon>
    </lineage>
</organism>
<protein>
    <submittedName>
        <fullName evidence="2">Lipolytic enzyme</fullName>
    </submittedName>
</protein>